<gene>
    <name evidence="4" type="primary">LOC108616126</name>
</gene>
<proteinExistence type="predicted"/>
<feature type="domain" description="DUF4794" evidence="2">
    <location>
        <begin position="45"/>
        <end position="124"/>
    </location>
</feature>
<organism evidence="3 4">
    <name type="scientific">Drosophila arizonae</name>
    <name type="common">Fruit fly</name>
    <dbReference type="NCBI Taxonomy" id="7263"/>
    <lineage>
        <taxon>Eukaryota</taxon>
        <taxon>Metazoa</taxon>
        <taxon>Ecdysozoa</taxon>
        <taxon>Arthropoda</taxon>
        <taxon>Hexapoda</taxon>
        <taxon>Insecta</taxon>
        <taxon>Pterygota</taxon>
        <taxon>Neoptera</taxon>
        <taxon>Endopterygota</taxon>
        <taxon>Diptera</taxon>
        <taxon>Brachycera</taxon>
        <taxon>Muscomorpha</taxon>
        <taxon>Ephydroidea</taxon>
        <taxon>Drosophilidae</taxon>
        <taxon>Drosophila</taxon>
    </lineage>
</organism>
<dbReference type="RefSeq" id="XP_017866587.1">
    <property type="nucleotide sequence ID" value="XM_018011098.1"/>
</dbReference>
<dbReference type="InterPro" id="IPR032011">
    <property type="entry name" value="DUF4794"/>
</dbReference>
<feature type="compositionally biased region" description="Polar residues" evidence="1">
    <location>
        <begin position="99"/>
        <end position="119"/>
    </location>
</feature>
<keyword evidence="3" id="KW-1185">Reference proteome</keyword>
<reference evidence="4" key="3">
    <citation type="submission" date="2025-08" db="UniProtKB">
        <authorList>
            <consortium name="RefSeq"/>
        </authorList>
    </citation>
    <scope>IDENTIFICATION</scope>
    <source>
        <tissue evidence="4">Whole organism</tissue>
    </source>
</reference>
<reference evidence="3" key="1">
    <citation type="journal article" date="1997" name="Nucleic Acids Res.">
        <title>tRNAscan-SE: a program for improved detection of transfer RNA genes in genomic sequence.</title>
        <authorList>
            <person name="Lowe T.M."/>
            <person name="Eddy S.R."/>
        </authorList>
    </citation>
    <scope>NUCLEOTIDE SEQUENCE [LARGE SCALE GENOMIC DNA]</scope>
</reference>
<dbReference type="Pfam" id="PF16042">
    <property type="entry name" value="DUF4794"/>
    <property type="match status" value="1"/>
</dbReference>
<feature type="region of interest" description="Disordered" evidence="1">
    <location>
        <begin position="83"/>
        <end position="132"/>
    </location>
</feature>
<sequence length="212" mass="23760">MNWYKNACISSLAFQLQMQVTNKMLLKVILVIASIAGISAESPVRAPYAPAGWRPRVPFGLPGSLESSFEISRQRVDYAGTFNEPRLDSNYLPPRTESNDVGQQAPVSKQVDGETTPSPQYGAPTDAPFRIDYPDEEVSAPATDSQSNRRSNIQEGRYYIVSDDKKLQRVLYRTVQSPGDELTAQLRYSPVGKLQDPVYKYNRLGQLERVLK</sequence>
<name>A0ABM1PHA1_DROAR</name>
<dbReference type="Proteomes" id="UP000694904">
    <property type="component" value="Chromosome 5"/>
</dbReference>
<dbReference type="GeneID" id="108616126"/>
<reference evidence="3" key="2">
    <citation type="journal article" date="2016" name="G3 (Bethesda)">
        <title>Genome Evolution in Three Species of Cactophilic Drosophila.</title>
        <authorList>
            <person name="Sanchez-Flores A."/>
            <person name="Penazola F."/>
            <person name="Carpinteyro-Ponce J."/>
            <person name="Nazario-Yepiz N."/>
            <person name="Abreu-Goodger C."/>
            <person name="Machado C.A."/>
            <person name="Markow T.A."/>
        </authorList>
    </citation>
    <scope>NUCLEOTIDE SEQUENCE [LARGE SCALE GENOMIC DNA]</scope>
</reference>
<evidence type="ECO:0000313" key="4">
    <source>
        <dbReference type="RefSeq" id="XP_017866587.1"/>
    </source>
</evidence>
<accession>A0ABM1PHA1</accession>
<evidence type="ECO:0000313" key="3">
    <source>
        <dbReference type="Proteomes" id="UP000694904"/>
    </source>
</evidence>
<evidence type="ECO:0000259" key="2">
    <source>
        <dbReference type="Pfam" id="PF16042"/>
    </source>
</evidence>
<protein>
    <submittedName>
        <fullName evidence="4">Uncharacterized protein LOC108616126</fullName>
    </submittedName>
</protein>
<evidence type="ECO:0000256" key="1">
    <source>
        <dbReference type="SAM" id="MobiDB-lite"/>
    </source>
</evidence>